<feature type="compositionally biased region" description="Pro residues" evidence="1">
    <location>
        <begin position="424"/>
        <end position="443"/>
    </location>
</feature>
<proteinExistence type="predicted"/>
<evidence type="ECO:0008006" key="5">
    <source>
        <dbReference type="Google" id="ProtNLM"/>
    </source>
</evidence>
<dbReference type="PANTHER" id="PTHR37804:SF1">
    <property type="entry name" value="CDAA REGULATORY PROTEIN CDAR"/>
    <property type="match status" value="1"/>
</dbReference>
<organism evidence="3 4">
    <name type="scientific">Candidatus Egerieisoma faecipullorum</name>
    <dbReference type="NCBI Taxonomy" id="2840963"/>
    <lineage>
        <taxon>Bacteria</taxon>
        <taxon>Bacillati</taxon>
        <taxon>Bacillota</taxon>
        <taxon>Clostridia</taxon>
        <taxon>Eubacteriales</taxon>
        <taxon>Clostridiaceae</taxon>
        <taxon>Clostridiaceae incertae sedis</taxon>
        <taxon>Candidatus Egerieisoma</taxon>
    </lineage>
</organism>
<feature type="transmembrane region" description="Helical" evidence="2">
    <location>
        <begin position="12"/>
        <end position="32"/>
    </location>
</feature>
<protein>
    <recommendedName>
        <fullName evidence="5">YbbR-like protein</fullName>
    </recommendedName>
</protein>
<dbReference type="EMBL" id="DVMM01000085">
    <property type="protein sequence ID" value="HIU29496.1"/>
    <property type="molecule type" value="Genomic_DNA"/>
</dbReference>
<comment type="caution">
    <text evidence="3">The sequence shown here is derived from an EMBL/GenBank/DDBJ whole genome shotgun (WGS) entry which is preliminary data.</text>
</comment>
<keyword evidence="2" id="KW-0812">Transmembrane</keyword>
<reference evidence="3" key="1">
    <citation type="submission" date="2020-10" db="EMBL/GenBank/DDBJ databases">
        <authorList>
            <person name="Gilroy R."/>
        </authorList>
    </citation>
    <scope>NUCLEOTIDE SEQUENCE</scope>
    <source>
        <strain evidence="3">CHK195-4489</strain>
    </source>
</reference>
<feature type="region of interest" description="Disordered" evidence="1">
    <location>
        <begin position="413"/>
        <end position="458"/>
    </location>
</feature>
<reference evidence="3" key="2">
    <citation type="journal article" date="2021" name="PeerJ">
        <title>Extensive microbial diversity within the chicken gut microbiome revealed by metagenomics and culture.</title>
        <authorList>
            <person name="Gilroy R."/>
            <person name="Ravi A."/>
            <person name="Getino M."/>
            <person name="Pursley I."/>
            <person name="Horton D.L."/>
            <person name="Alikhan N.F."/>
            <person name="Baker D."/>
            <person name="Gharbi K."/>
            <person name="Hall N."/>
            <person name="Watson M."/>
            <person name="Adriaenssens E.M."/>
            <person name="Foster-Nyarko E."/>
            <person name="Jarju S."/>
            <person name="Secka A."/>
            <person name="Antonio M."/>
            <person name="Oren A."/>
            <person name="Chaudhuri R.R."/>
            <person name="La Ragione R."/>
            <person name="Hildebrand F."/>
            <person name="Pallen M.J."/>
        </authorList>
    </citation>
    <scope>NUCLEOTIDE SEQUENCE</scope>
    <source>
        <strain evidence="3">CHK195-4489</strain>
    </source>
</reference>
<evidence type="ECO:0000313" key="3">
    <source>
        <dbReference type="EMBL" id="HIU29496.1"/>
    </source>
</evidence>
<feature type="compositionally biased region" description="Low complexity" evidence="1">
    <location>
        <begin position="414"/>
        <end position="423"/>
    </location>
</feature>
<keyword evidence="2" id="KW-0472">Membrane</keyword>
<evidence type="ECO:0000313" key="4">
    <source>
        <dbReference type="Proteomes" id="UP000824089"/>
    </source>
</evidence>
<dbReference type="InterPro" id="IPR012505">
    <property type="entry name" value="YbbR"/>
</dbReference>
<dbReference type="Pfam" id="PF07949">
    <property type="entry name" value="YbbR"/>
    <property type="match status" value="1"/>
</dbReference>
<dbReference type="Proteomes" id="UP000824089">
    <property type="component" value="Unassembled WGS sequence"/>
</dbReference>
<gene>
    <name evidence="3" type="ORF">IAD50_04265</name>
</gene>
<keyword evidence="2" id="KW-1133">Transmembrane helix</keyword>
<sequence>MAKLDRILKSKSFYVVVSVLLGIVSWLLVLNYTNPNETRSLEIPLTILNPNAPSSYGLSNRTSSYPENITVKASGRSDIIGNLTVSDLYAAVDFSEITEPGTATLQVSEPECARLGIKIEDYYPKTIDFTFDQLTQRNVDVVVEYDNSLLREGYEFLSVTAEPSSIQISGFASEIDEIDCIKVILSDSLAEDSIDSDRTGSFIGRYFLTNGEDVTARYDTEKVTVKIEVGKRVPVSYQVTGTPHDDYYLNEDAIEPETLLLRGTAAELRNINEIQVGNIDITGASENVVRTFAVSDYLPEGITAYRTTEIMVTAEILRYEVKSFSVDVNSSISTPGKDTASYVYEFNPEQFSIRVKGKASDLNTLSAASLGLTLDLTGLGVGEYRIPLEFTSIDSEKFTVIGEYVYSVTISANTTPTPDITATPEPPTPTPEPPSPTEEPSPEPTVSQEPAETPAAES</sequence>
<evidence type="ECO:0000256" key="1">
    <source>
        <dbReference type="SAM" id="MobiDB-lite"/>
    </source>
</evidence>
<dbReference type="Gene3D" id="2.170.120.40">
    <property type="entry name" value="YbbR-like domain"/>
    <property type="match status" value="2"/>
</dbReference>
<accession>A0A9D1LA33</accession>
<dbReference type="InterPro" id="IPR053154">
    <property type="entry name" value="c-di-AMP_regulator"/>
</dbReference>
<dbReference type="Gene3D" id="2.170.120.30">
    <property type="match status" value="2"/>
</dbReference>
<evidence type="ECO:0000256" key="2">
    <source>
        <dbReference type="SAM" id="Phobius"/>
    </source>
</evidence>
<dbReference type="PANTHER" id="PTHR37804">
    <property type="entry name" value="CDAA REGULATORY PROTEIN CDAR"/>
    <property type="match status" value="1"/>
</dbReference>
<name>A0A9D1LA33_9CLOT</name>
<dbReference type="AlphaFoldDB" id="A0A9D1LA33"/>